<gene>
    <name evidence="1" type="ORF">AGERDE_LOCUS12948</name>
</gene>
<reference evidence="1" key="1">
    <citation type="submission" date="2021-06" db="EMBL/GenBank/DDBJ databases">
        <authorList>
            <person name="Kallberg Y."/>
            <person name="Tangrot J."/>
            <person name="Rosling A."/>
        </authorList>
    </citation>
    <scope>NUCLEOTIDE SEQUENCE</scope>
    <source>
        <strain evidence="1">MT106</strain>
    </source>
</reference>
<dbReference type="Proteomes" id="UP000789831">
    <property type="component" value="Unassembled WGS sequence"/>
</dbReference>
<evidence type="ECO:0000313" key="1">
    <source>
        <dbReference type="EMBL" id="CAG8686955.1"/>
    </source>
</evidence>
<evidence type="ECO:0000313" key="2">
    <source>
        <dbReference type="Proteomes" id="UP000789831"/>
    </source>
</evidence>
<accession>A0A9N9ENK4</accession>
<dbReference type="AlphaFoldDB" id="A0A9N9ENK4"/>
<name>A0A9N9ENK4_9GLOM</name>
<dbReference type="EMBL" id="CAJVPL010012686">
    <property type="protein sequence ID" value="CAG8686955.1"/>
    <property type="molecule type" value="Genomic_DNA"/>
</dbReference>
<keyword evidence="2" id="KW-1185">Reference proteome</keyword>
<sequence length="77" mass="9092">KKYEKKVSINENLVEQELKKMWNDKLAAKLTIDQQKVQNYLLGQVKKKFPDYPVKEVILLITNFLEKELTAQQKNKG</sequence>
<comment type="caution">
    <text evidence="1">The sequence shown here is derived from an EMBL/GenBank/DDBJ whole genome shotgun (WGS) entry which is preliminary data.</text>
</comment>
<feature type="non-terminal residue" evidence="1">
    <location>
        <position position="1"/>
    </location>
</feature>
<proteinExistence type="predicted"/>
<protein>
    <submittedName>
        <fullName evidence="1">7493_t:CDS:1</fullName>
    </submittedName>
</protein>
<organism evidence="1 2">
    <name type="scientific">Ambispora gerdemannii</name>
    <dbReference type="NCBI Taxonomy" id="144530"/>
    <lineage>
        <taxon>Eukaryota</taxon>
        <taxon>Fungi</taxon>
        <taxon>Fungi incertae sedis</taxon>
        <taxon>Mucoromycota</taxon>
        <taxon>Glomeromycotina</taxon>
        <taxon>Glomeromycetes</taxon>
        <taxon>Archaeosporales</taxon>
        <taxon>Ambisporaceae</taxon>
        <taxon>Ambispora</taxon>
    </lineage>
</organism>